<reference evidence="1" key="1">
    <citation type="submission" date="2018-05" db="EMBL/GenBank/DDBJ databases">
        <authorList>
            <person name="Lanie J.A."/>
            <person name="Ng W.-L."/>
            <person name="Kazmierczak K.M."/>
            <person name="Andrzejewski T.M."/>
            <person name="Davidsen T.M."/>
            <person name="Wayne K.J."/>
            <person name="Tettelin H."/>
            <person name="Glass J.I."/>
            <person name="Rusch D."/>
            <person name="Podicherti R."/>
            <person name="Tsui H.-C.T."/>
            <person name="Winkler M.E."/>
        </authorList>
    </citation>
    <scope>NUCLEOTIDE SEQUENCE</scope>
</reference>
<proteinExistence type="predicted"/>
<accession>A0A382SUG8</accession>
<evidence type="ECO:0000313" key="1">
    <source>
        <dbReference type="EMBL" id="SVD13212.1"/>
    </source>
</evidence>
<feature type="non-terminal residue" evidence="1">
    <location>
        <position position="22"/>
    </location>
</feature>
<feature type="non-terminal residue" evidence="1">
    <location>
        <position position="1"/>
    </location>
</feature>
<organism evidence="1">
    <name type="scientific">marine metagenome</name>
    <dbReference type="NCBI Taxonomy" id="408172"/>
    <lineage>
        <taxon>unclassified sequences</taxon>
        <taxon>metagenomes</taxon>
        <taxon>ecological metagenomes</taxon>
    </lineage>
</organism>
<dbReference type="EMBL" id="UINC01131478">
    <property type="protein sequence ID" value="SVD13212.1"/>
    <property type="molecule type" value="Genomic_DNA"/>
</dbReference>
<dbReference type="AlphaFoldDB" id="A0A382SUG8"/>
<protein>
    <submittedName>
        <fullName evidence="1">Uncharacterized protein</fullName>
    </submittedName>
</protein>
<name>A0A382SUG8_9ZZZZ</name>
<sequence>MKAKSTFTNQVDNRFVREEILF</sequence>
<gene>
    <name evidence="1" type="ORF">METZ01_LOCUS366066</name>
</gene>